<keyword evidence="1 2" id="KW-0732">Signal</keyword>
<reference evidence="4" key="1">
    <citation type="journal article" date="2003" name="Antimicrob. Agents Chemother.">
        <title>Chromosomal aadD2 encodes an aminoglycoside nucleotidyltransferase in Bacillus clausii.</title>
        <authorList>
            <person name="Bozdogan B."/>
            <person name="Galopin S."/>
            <person name="Gerbaud G."/>
            <person name="Courvalin P."/>
            <person name="Leclercq R."/>
        </authorList>
    </citation>
    <scope>NUCLEOTIDE SEQUENCE</scope>
    <source>
        <strain evidence="4">NR</strain>
    </source>
</reference>
<evidence type="ECO:0000256" key="2">
    <source>
        <dbReference type="SAM" id="SignalP"/>
    </source>
</evidence>
<dbReference type="EMBL" id="NPCC01000036">
    <property type="protein sequence ID" value="PAE87265.1"/>
    <property type="molecule type" value="Genomic_DNA"/>
</dbReference>
<dbReference type="InterPro" id="IPR000871">
    <property type="entry name" value="Beta-lactam_class-A"/>
</dbReference>
<dbReference type="InterPro" id="IPR045155">
    <property type="entry name" value="Beta-lactam_cat"/>
</dbReference>
<dbReference type="Pfam" id="PF13354">
    <property type="entry name" value="Beta-lactamase2"/>
    <property type="match status" value="1"/>
</dbReference>
<dbReference type="EMBL" id="EF540343">
    <property type="protein sequence ID" value="ABU39980.1"/>
    <property type="molecule type" value="Genomic_DNA"/>
</dbReference>
<dbReference type="PANTHER" id="PTHR35333">
    <property type="entry name" value="BETA-LACTAMASE"/>
    <property type="match status" value="1"/>
</dbReference>
<dbReference type="PANTHER" id="PTHR35333:SF3">
    <property type="entry name" value="BETA-LACTAMASE-TYPE TRANSPEPTIDASE FOLD CONTAINING PROTEIN"/>
    <property type="match status" value="1"/>
</dbReference>
<evidence type="ECO:0000256" key="1">
    <source>
        <dbReference type="ARBA" id="ARBA00022729"/>
    </source>
</evidence>
<dbReference type="AlphaFoldDB" id="A8RR46"/>
<feature type="chain" id="PRO_5040661133" evidence="2">
    <location>
        <begin position="30"/>
        <end position="307"/>
    </location>
</feature>
<dbReference type="CARD" id="ARO:3004749">
    <property type="molecule name" value="BCL-1"/>
    <property type="mechanism identifier" value="ARO:0001004"/>
    <property type="mechanism name" value="antibiotic inactivation"/>
</dbReference>
<proteinExistence type="predicted"/>
<accession>A8RR46</accession>
<dbReference type="InterPro" id="IPR012338">
    <property type="entry name" value="Beta-lactam/transpept-like"/>
</dbReference>
<dbReference type="NCBIfam" id="NF033103">
    <property type="entry name" value="bla_class_A"/>
    <property type="match status" value="1"/>
</dbReference>
<reference evidence="4" key="2">
    <citation type="journal article" date="2007" name="Antimicrob. Agents Chemother.">
        <title>Molecular and biochemical characterization of the chromosome-encoded class A beta-lactamase BCL-1 from Bacillus clausii.</title>
        <authorList>
            <person name="Girlich D."/>
            <person name="Leclercq R."/>
            <person name="Naas T."/>
            <person name="Nordmann P."/>
        </authorList>
    </citation>
    <scope>NUCLEOTIDE SEQUENCE</scope>
    <source>
        <strain evidence="4">NR</strain>
    </source>
</reference>
<protein>
    <submittedName>
        <fullName evidence="4 5">Beta-lactamase</fullName>
    </submittedName>
</protein>
<evidence type="ECO:0000313" key="5">
    <source>
        <dbReference type="EMBL" id="PAE87265.1"/>
    </source>
</evidence>
<reference evidence="5 6" key="3">
    <citation type="submission" date="2017-07" db="EMBL/GenBank/DDBJ databases">
        <title>Isolation and whole genome analysis of endospore-forming bacteria from heroin.</title>
        <authorList>
            <person name="Kalinowski J."/>
            <person name="Ahrens B."/>
            <person name="Al-Dilaimi A."/>
            <person name="Winkler A."/>
            <person name="Wibberg D."/>
            <person name="Schleenbecker U."/>
            <person name="Ruckert C."/>
            <person name="Wolfel R."/>
            <person name="Grass G."/>
        </authorList>
    </citation>
    <scope>NUCLEOTIDE SEQUENCE [LARGE SCALE GENOMIC DNA]</scope>
    <source>
        <strain evidence="5 6">7539</strain>
    </source>
</reference>
<evidence type="ECO:0000259" key="3">
    <source>
        <dbReference type="Pfam" id="PF13354"/>
    </source>
</evidence>
<dbReference type="DrugCentral" id="A8RR46"/>
<dbReference type="NCBIfam" id="NF033060">
    <property type="entry name" value="blaBCL"/>
    <property type="match status" value="1"/>
</dbReference>
<dbReference type="InterPro" id="IPR058139">
    <property type="entry name" value="BlaC_bacilli"/>
</dbReference>
<evidence type="ECO:0000313" key="6">
    <source>
        <dbReference type="Proteomes" id="UP000216207"/>
    </source>
</evidence>
<feature type="signal peptide" evidence="2">
    <location>
        <begin position="1"/>
        <end position="29"/>
    </location>
</feature>
<dbReference type="Gene3D" id="3.40.710.10">
    <property type="entry name" value="DD-peptidase/beta-lactamase superfamily"/>
    <property type="match status" value="1"/>
</dbReference>
<gene>
    <name evidence="4" type="primary">bcl1</name>
    <name evidence="5" type="ORF">CHH72_18955</name>
</gene>
<name>A8RR46_SHOCL</name>
<organism evidence="4">
    <name type="scientific">Shouchella clausii</name>
    <name type="common">Alkalihalobacillus clausii</name>
    <dbReference type="NCBI Taxonomy" id="79880"/>
    <lineage>
        <taxon>Bacteria</taxon>
        <taxon>Bacillati</taxon>
        <taxon>Bacillota</taxon>
        <taxon>Bacilli</taxon>
        <taxon>Bacillales</taxon>
        <taxon>Bacillaceae</taxon>
        <taxon>Shouchella</taxon>
    </lineage>
</organism>
<dbReference type="SMR" id="A8RR46"/>
<feature type="domain" description="Beta-lactamase class A catalytic" evidence="3">
    <location>
        <begin position="63"/>
        <end position="277"/>
    </location>
</feature>
<evidence type="ECO:0000313" key="4">
    <source>
        <dbReference type="EMBL" id="ABU39980.1"/>
    </source>
</evidence>
<dbReference type="GO" id="GO:0008800">
    <property type="term" value="F:beta-lactamase activity"/>
    <property type="evidence" value="ECO:0007669"/>
    <property type="project" value="InterPro"/>
</dbReference>
<dbReference type="BindingDB" id="A8RR46"/>
<dbReference type="ChEMBL" id="CHEMBL5439"/>
<dbReference type="SUPFAM" id="SSF56601">
    <property type="entry name" value="beta-lactamase/transpeptidase-like"/>
    <property type="match status" value="1"/>
</dbReference>
<dbReference type="GO" id="GO:0046677">
    <property type="term" value="P:response to antibiotic"/>
    <property type="evidence" value="ECO:0007669"/>
    <property type="project" value="InterPro"/>
</dbReference>
<dbReference type="PROSITE" id="PS51257">
    <property type="entry name" value="PROKAR_LIPOPROTEIN"/>
    <property type="match status" value="1"/>
</dbReference>
<dbReference type="RefSeq" id="WP_035202387.1">
    <property type="nucleotide sequence ID" value="NZ_BOQQ01000006.1"/>
</dbReference>
<dbReference type="PRINTS" id="PR00118">
    <property type="entry name" value="BLACTAMASEA"/>
</dbReference>
<dbReference type="BRENDA" id="3.5.2.6">
    <property type="organism ID" value="7525"/>
</dbReference>
<dbReference type="Proteomes" id="UP000216207">
    <property type="component" value="Unassembled WGS sequence"/>
</dbReference>
<sequence length="307" mass="33512">MKRSFFMLKTKITSSILVGACLLIGCSNGNEQPVSNEPEPEESVETGEAVFKALEEEYAARLGVFALDTGTGQTVSYRSDERFTYASAHKPLAVAVLLQQKSIEELEQLITYSADDLVNYNPITENHVETGMTLRELSDASIRYSDNTAANFIFDEIGGPEGFKEGLRAIGDTVTEPERIEPELNHVEPGEIQDTSTPEALAKSLQEFALGEALPADKQELLIDWLIGNTTGDALIRAGVPEGWEVGDKTGAGSYGTRNDIAILWPPEKEPIILAVLSSKDEKDAEYDDELIAKATEEVINLLAQTE</sequence>
<dbReference type="GO" id="GO:0030655">
    <property type="term" value="P:beta-lactam antibiotic catabolic process"/>
    <property type="evidence" value="ECO:0007669"/>
    <property type="project" value="InterPro"/>
</dbReference>
<dbReference type="NCBIfam" id="NF012167">
    <property type="entry name" value="classA_firm"/>
    <property type="match status" value="1"/>
</dbReference>